<organism evidence="2 3">
    <name type="scientific">Polaribacter pacificus</name>
    <dbReference type="NCBI Taxonomy" id="1775173"/>
    <lineage>
        <taxon>Bacteria</taxon>
        <taxon>Pseudomonadati</taxon>
        <taxon>Bacteroidota</taxon>
        <taxon>Flavobacteriia</taxon>
        <taxon>Flavobacteriales</taxon>
        <taxon>Flavobacteriaceae</taxon>
    </lineage>
</organism>
<reference evidence="2" key="2">
    <citation type="submission" date="2020-09" db="EMBL/GenBank/DDBJ databases">
        <authorList>
            <person name="Sun Q."/>
            <person name="Zhou Y."/>
        </authorList>
    </citation>
    <scope>NUCLEOTIDE SEQUENCE</scope>
    <source>
        <strain evidence="2">CGMCC 1.15763</strain>
    </source>
</reference>
<keyword evidence="3" id="KW-1185">Reference proteome</keyword>
<dbReference type="Pfam" id="PF19589">
    <property type="entry name" value="DUF6095"/>
    <property type="match status" value="1"/>
</dbReference>
<gene>
    <name evidence="2" type="ORF">GCM10011416_18840</name>
</gene>
<evidence type="ECO:0000313" key="3">
    <source>
        <dbReference type="Proteomes" id="UP000633278"/>
    </source>
</evidence>
<keyword evidence="1" id="KW-1133">Transmembrane helix</keyword>
<feature type="transmembrane region" description="Helical" evidence="1">
    <location>
        <begin position="45"/>
        <end position="66"/>
    </location>
</feature>
<comment type="caution">
    <text evidence="2">The sequence shown here is derived from an EMBL/GenBank/DDBJ whole genome shotgun (WGS) entry which is preliminary data.</text>
</comment>
<name>A0A917MDW9_9FLAO</name>
<sequence>MSINNQLLSKGIKQATLLLFLLISTPILITVAFKALNISDQEEQWTAYLLLSAAAIMVVITMVLAFKTIRTLLDALFNSKES</sequence>
<dbReference type="RefSeq" id="WP_188599073.1">
    <property type="nucleotide sequence ID" value="NZ_BMJW01000002.1"/>
</dbReference>
<keyword evidence="1" id="KW-0812">Transmembrane</keyword>
<keyword evidence="1" id="KW-0472">Membrane</keyword>
<dbReference type="EMBL" id="BMJW01000002">
    <property type="protein sequence ID" value="GGH00511.1"/>
    <property type="molecule type" value="Genomic_DNA"/>
</dbReference>
<evidence type="ECO:0000256" key="1">
    <source>
        <dbReference type="SAM" id="Phobius"/>
    </source>
</evidence>
<protein>
    <submittedName>
        <fullName evidence="2">Uncharacterized protein</fullName>
    </submittedName>
</protein>
<proteinExistence type="predicted"/>
<evidence type="ECO:0000313" key="2">
    <source>
        <dbReference type="EMBL" id="GGH00511.1"/>
    </source>
</evidence>
<dbReference type="Proteomes" id="UP000633278">
    <property type="component" value="Unassembled WGS sequence"/>
</dbReference>
<feature type="transmembrane region" description="Helical" evidence="1">
    <location>
        <begin position="12"/>
        <end position="33"/>
    </location>
</feature>
<dbReference type="InterPro" id="IPR046077">
    <property type="entry name" value="DUF6095"/>
</dbReference>
<accession>A0A917MDW9</accession>
<reference evidence="2" key="1">
    <citation type="journal article" date="2014" name="Int. J. Syst. Evol. Microbiol.">
        <title>Complete genome sequence of Corynebacterium casei LMG S-19264T (=DSM 44701T), isolated from a smear-ripened cheese.</title>
        <authorList>
            <consortium name="US DOE Joint Genome Institute (JGI-PGF)"/>
            <person name="Walter F."/>
            <person name="Albersmeier A."/>
            <person name="Kalinowski J."/>
            <person name="Ruckert C."/>
        </authorList>
    </citation>
    <scope>NUCLEOTIDE SEQUENCE</scope>
    <source>
        <strain evidence="2">CGMCC 1.15763</strain>
    </source>
</reference>
<dbReference type="AlphaFoldDB" id="A0A917MDW9"/>